<proteinExistence type="predicted"/>
<feature type="transmembrane region" description="Helical" evidence="2">
    <location>
        <begin position="96"/>
        <end position="116"/>
    </location>
</feature>
<reference evidence="3 4" key="1">
    <citation type="submission" date="2021-06" db="EMBL/GenBank/DDBJ databases">
        <title>Caerostris extrusa draft genome.</title>
        <authorList>
            <person name="Kono N."/>
            <person name="Arakawa K."/>
        </authorList>
    </citation>
    <scope>NUCLEOTIDE SEQUENCE [LARGE SCALE GENOMIC DNA]</scope>
</reference>
<organism evidence="3 4">
    <name type="scientific">Caerostris extrusa</name>
    <name type="common">Bark spider</name>
    <name type="synonym">Caerostris bankana</name>
    <dbReference type="NCBI Taxonomy" id="172846"/>
    <lineage>
        <taxon>Eukaryota</taxon>
        <taxon>Metazoa</taxon>
        <taxon>Ecdysozoa</taxon>
        <taxon>Arthropoda</taxon>
        <taxon>Chelicerata</taxon>
        <taxon>Arachnida</taxon>
        <taxon>Araneae</taxon>
        <taxon>Araneomorphae</taxon>
        <taxon>Entelegynae</taxon>
        <taxon>Araneoidea</taxon>
        <taxon>Araneidae</taxon>
        <taxon>Caerostris</taxon>
    </lineage>
</organism>
<accession>A0AAV4MAX2</accession>
<evidence type="ECO:0000256" key="1">
    <source>
        <dbReference type="SAM" id="MobiDB-lite"/>
    </source>
</evidence>
<dbReference type="AlphaFoldDB" id="A0AAV4MAX2"/>
<evidence type="ECO:0000256" key="2">
    <source>
        <dbReference type="SAM" id="Phobius"/>
    </source>
</evidence>
<protein>
    <submittedName>
        <fullName evidence="3">Uncharacterized protein</fullName>
    </submittedName>
</protein>
<dbReference type="Proteomes" id="UP001054945">
    <property type="component" value="Unassembled WGS sequence"/>
</dbReference>
<comment type="caution">
    <text evidence="3">The sequence shown here is derived from an EMBL/GenBank/DDBJ whole genome shotgun (WGS) entry which is preliminary data.</text>
</comment>
<keyword evidence="2" id="KW-0472">Membrane</keyword>
<keyword evidence="4" id="KW-1185">Reference proteome</keyword>
<sequence length="290" mass="32751">MCVIFKSDQKSSLAFSAVASRQREKEWVNRRTLAFIEERLVKAEPELKAAFNWPRISRDTLLSRHHPQRQSSYVATDGLDLHDFWKKDKGNHARPFHPVNLLYLHLWLIVLTFVWAQSHLLTDGVVVLAPTNGFPTFGQKSSLAFRLLPTGREKKKWVNRRTSALFEERLVKAEPELKAAFKWRRCAKPTNGFPPSGQKSSFASSAVANRPREKTGLIGGFIEERLLQAEPGHTIPNDSRVTSPPTALISTTSGKRDKGNHASLSPNRPPLSPPLADCCDLFVLWHKAIF</sequence>
<evidence type="ECO:0000313" key="3">
    <source>
        <dbReference type="EMBL" id="GIX68985.1"/>
    </source>
</evidence>
<keyword evidence="2" id="KW-0812">Transmembrane</keyword>
<feature type="compositionally biased region" description="Polar residues" evidence="1">
    <location>
        <begin position="236"/>
        <end position="253"/>
    </location>
</feature>
<gene>
    <name evidence="3" type="ORF">CEXT_508821</name>
</gene>
<name>A0AAV4MAX2_CAEEX</name>
<evidence type="ECO:0000313" key="4">
    <source>
        <dbReference type="Proteomes" id="UP001054945"/>
    </source>
</evidence>
<dbReference type="EMBL" id="BPLR01002013">
    <property type="protein sequence ID" value="GIX68985.1"/>
    <property type="molecule type" value="Genomic_DNA"/>
</dbReference>
<feature type="region of interest" description="Disordered" evidence="1">
    <location>
        <begin position="232"/>
        <end position="269"/>
    </location>
</feature>
<keyword evidence="2" id="KW-1133">Transmembrane helix</keyword>